<proteinExistence type="predicted"/>
<comment type="caution">
    <text evidence="1">The sequence shown here is derived from an EMBL/GenBank/DDBJ whole genome shotgun (WGS) entry which is preliminary data.</text>
</comment>
<reference evidence="1" key="1">
    <citation type="submission" date="2024-02" db="EMBL/GenBank/DDBJ databases">
        <title>Metagenome Assembled Genome of Zalaria obscura JY119.</title>
        <authorList>
            <person name="Vighnesh L."/>
            <person name="Jagadeeshwari U."/>
            <person name="Venkata Ramana C."/>
            <person name="Sasikala C."/>
        </authorList>
    </citation>
    <scope>NUCLEOTIDE SEQUENCE</scope>
    <source>
        <strain evidence="1">JY119</strain>
    </source>
</reference>
<accession>A0ACC3S4S3</accession>
<organism evidence="1 2">
    <name type="scientific">Zalaria obscura</name>
    <dbReference type="NCBI Taxonomy" id="2024903"/>
    <lineage>
        <taxon>Eukaryota</taxon>
        <taxon>Fungi</taxon>
        <taxon>Dikarya</taxon>
        <taxon>Ascomycota</taxon>
        <taxon>Pezizomycotina</taxon>
        <taxon>Dothideomycetes</taxon>
        <taxon>Dothideomycetidae</taxon>
        <taxon>Dothideales</taxon>
        <taxon>Zalariaceae</taxon>
        <taxon>Zalaria</taxon>
    </lineage>
</organism>
<protein>
    <submittedName>
        <fullName evidence="1">Uncharacterized protein</fullName>
    </submittedName>
</protein>
<evidence type="ECO:0000313" key="2">
    <source>
        <dbReference type="Proteomes" id="UP001320706"/>
    </source>
</evidence>
<dbReference type="Proteomes" id="UP001320706">
    <property type="component" value="Unassembled WGS sequence"/>
</dbReference>
<sequence>MGSMAGEAGPSHQQQGFSYHRHSSHADDVGPRVEQAAEEDIWLTSESEGENAAQQRQRRRQLQKRASRAPVGHAVGEDEQEQMVHTAQEPSLADRMRFSISSATNEPPPQLVTRTSMPLPAHLTAGFSSSSSATSTSDFESASLGPASDVAAQPHAQHPPVQFRHPSFGAPPPRDFGTGMTTEDEELYTAREQLSPRFEPSGRDINVLFPRTSSSRDTLPSPTGEGATSGKGKGKARARARASQGALGGLAANTVDGRERRDTDARRHYQQGHHQQQDKGKERRRSRPAEVEVYEDYDDAAAGRRGSRIGSRGMTTGHGDSEAECGTCVETGREVKELRHEVARLKVEMIAMKAALRQAGVRGPLSRALFAGFTIDGSRAVSTQTFDLDAP</sequence>
<evidence type="ECO:0000313" key="1">
    <source>
        <dbReference type="EMBL" id="KAK8195995.1"/>
    </source>
</evidence>
<keyword evidence="2" id="KW-1185">Reference proteome</keyword>
<name>A0ACC3S4S3_9PEZI</name>
<dbReference type="EMBL" id="JAMKPW020000042">
    <property type="protein sequence ID" value="KAK8195995.1"/>
    <property type="molecule type" value="Genomic_DNA"/>
</dbReference>
<gene>
    <name evidence="1" type="ORF">M8818_007146</name>
</gene>